<dbReference type="InterPro" id="IPR005467">
    <property type="entry name" value="His_kinase_dom"/>
</dbReference>
<evidence type="ECO:0000256" key="1">
    <source>
        <dbReference type="ARBA" id="ARBA00000085"/>
    </source>
</evidence>
<dbReference type="SMART" id="SM00387">
    <property type="entry name" value="HATPase_c"/>
    <property type="match status" value="1"/>
</dbReference>
<dbReference type="SUPFAM" id="SSF47384">
    <property type="entry name" value="Homodimeric domain of signal transducing histidine kinase"/>
    <property type="match status" value="1"/>
</dbReference>
<dbReference type="Pfam" id="PF02518">
    <property type="entry name" value="HATPase_c"/>
    <property type="match status" value="1"/>
</dbReference>
<evidence type="ECO:0000256" key="7">
    <source>
        <dbReference type="SAM" id="Coils"/>
    </source>
</evidence>
<feature type="coiled-coil region" evidence="7">
    <location>
        <begin position="104"/>
        <end position="135"/>
    </location>
</feature>
<comment type="catalytic activity">
    <reaction evidence="1">
        <text>ATP + protein L-histidine = ADP + protein N-phospho-L-histidine.</text>
        <dbReference type="EC" id="2.7.13.3"/>
    </reaction>
</comment>
<reference evidence="10 11" key="1">
    <citation type="submission" date="2019-01" db="EMBL/GenBank/DDBJ databases">
        <authorList>
            <person name="Brito A."/>
        </authorList>
    </citation>
    <scope>NUCLEOTIDE SEQUENCE [LARGE SCALE GENOMIC DNA]</scope>
    <source>
        <strain evidence="10">1</strain>
    </source>
</reference>
<protein>
    <recommendedName>
        <fullName evidence="2">histidine kinase</fullName>
        <ecNumber evidence="2">2.7.13.3</ecNumber>
    </recommendedName>
</protein>
<dbReference type="InterPro" id="IPR004358">
    <property type="entry name" value="Sig_transdc_His_kin-like_C"/>
</dbReference>
<dbReference type="Pfam" id="PF05227">
    <property type="entry name" value="CHASE3"/>
    <property type="match status" value="1"/>
</dbReference>
<dbReference type="Gene3D" id="3.30.565.10">
    <property type="entry name" value="Histidine kinase-like ATPase, C-terminal domain"/>
    <property type="match status" value="1"/>
</dbReference>
<dbReference type="Gene3D" id="1.10.287.130">
    <property type="match status" value="1"/>
</dbReference>
<dbReference type="InterPro" id="IPR003661">
    <property type="entry name" value="HisK_dim/P_dom"/>
</dbReference>
<dbReference type="AlphaFoldDB" id="A0A563VRS5"/>
<gene>
    <name evidence="10" type="ORF">H1P_2380005</name>
</gene>
<dbReference type="EC" id="2.7.13.3" evidence="2"/>
<dbReference type="CDD" id="cd00082">
    <property type="entry name" value="HisKA"/>
    <property type="match status" value="1"/>
</dbReference>
<dbReference type="CDD" id="cd19410">
    <property type="entry name" value="HK9-like_sensor"/>
    <property type="match status" value="1"/>
</dbReference>
<evidence type="ECO:0000256" key="3">
    <source>
        <dbReference type="ARBA" id="ARBA00022553"/>
    </source>
</evidence>
<dbReference type="GO" id="GO:0000155">
    <property type="term" value="F:phosphorelay sensor kinase activity"/>
    <property type="evidence" value="ECO:0007669"/>
    <property type="project" value="InterPro"/>
</dbReference>
<dbReference type="PANTHER" id="PTHR43711">
    <property type="entry name" value="TWO-COMPONENT HISTIDINE KINASE"/>
    <property type="match status" value="1"/>
</dbReference>
<accession>A0A563VRS5</accession>
<feature type="transmembrane region" description="Helical" evidence="8">
    <location>
        <begin position="21"/>
        <end position="40"/>
    </location>
</feature>
<proteinExistence type="predicted"/>
<keyword evidence="5 10" id="KW-0418">Kinase</keyword>
<dbReference type="InterPro" id="IPR036097">
    <property type="entry name" value="HisK_dim/P_sf"/>
</dbReference>
<dbReference type="SUPFAM" id="SSF55874">
    <property type="entry name" value="ATPase domain of HSP90 chaperone/DNA topoisomerase II/histidine kinase"/>
    <property type="match status" value="1"/>
</dbReference>
<organism evidence="10 11">
    <name type="scientific">Hyella patelloides LEGE 07179</name>
    <dbReference type="NCBI Taxonomy" id="945734"/>
    <lineage>
        <taxon>Bacteria</taxon>
        <taxon>Bacillati</taxon>
        <taxon>Cyanobacteriota</taxon>
        <taxon>Cyanophyceae</taxon>
        <taxon>Pleurocapsales</taxon>
        <taxon>Hyellaceae</taxon>
        <taxon>Hyella</taxon>
    </lineage>
</organism>
<keyword evidence="11" id="KW-1185">Reference proteome</keyword>
<keyword evidence="7" id="KW-0175">Coiled coil</keyword>
<feature type="transmembrane region" description="Helical" evidence="8">
    <location>
        <begin position="200"/>
        <end position="224"/>
    </location>
</feature>
<dbReference type="EMBL" id="CAACVJ010000155">
    <property type="protein sequence ID" value="VEP14082.1"/>
    <property type="molecule type" value="Genomic_DNA"/>
</dbReference>
<keyword evidence="8" id="KW-0472">Membrane</keyword>
<keyword evidence="4" id="KW-0808">Transferase</keyword>
<keyword evidence="8" id="KW-1133">Transmembrane helix</keyword>
<feature type="domain" description="Histidine kinase" evidence="9">
    <location>
        <begin position="257"/>
        <end position="478"/>
    </location>
</feature>
<dbReference type="PRINTS" id="PR00344">
    <property type="entry name" value="BCTRLSENSOR"/>
</dbReference>
<name>A0A563VRS5_9CYAN</name>
<dbReference type="Proteomes" id="UP000320055">
    <property type="component" value="Unassembled WGS sequence"/>
</dbReference>
<evidence type="ECO:0000256" key="6">
    <source>
        <dbReference type="ARBA" id="ARBA00023012"/>
    </source>
</evidence>
<evidence type="ECO:0000259" key="9">
    <source>
        <dbReference type="PROSITE" id="PS50109"/>
    </source>
</evidence>
<evidence type="ECO:0000313" key="10">
    <source>
        <dbReference type="EMBL" id="VEP14082.1"/>
    </source>
</evidence>
<keyword evidence="8" id="KW-0812">Transmembrane</keyword>
<dbReference type="Pfam" id="PF00512">
    <property type="entry name" value="HisKA"/>
    <property type="match status" value="1"/>
</dbReference>
<dbReference type="CDD" id="cd00075">
    <property type="entry name" value="HATPase"/>
    <property type="match status" value="1"/>
</dbReference>
<keyword evidence="3" id="KW-0597">Phosphoprotein</keyword>
<dbReference type="PANTHER" id="PTHR43711:SF1">
    <property type="entry name" value="HISTIDINE KINASE 1"/>
    <property type="match status" value="1"/>
</dbReference>
<sequence length="480" mass="54455">MLNWMRFDKWKVLPVRLRGSIIIAIPVVCLFTSLGSFAWLKASLEEDEAWVQHTKMVKLETKRLLTALVDTETGVRGYGLTHREEFLAPYNSSRAVIPDSLRELENLVQDNPQQTQRLQDIRAKVERHLEILQQKLTLQQELKRIRGEEEIMVNTALLYDWLEEGKEKMNVTRIAIDDFATEEEQLLEVRQQHQVFYRQITWIVLCLSAMTGSLGALLAILLFLQLERELTARETSLQNTNQELELVCAQLDRFTANASHELRAPLAAVLSNAQVGLMELEDLTVDTTFLYQRLDKIVYLTKGMSTLVGDLLFMARHESLLSLDSLKLINIVDLLRGLTSDWKGKARAQNITLTAHLIPQPIMVKADVNLLRQAITNLLSNACRYTPANGSIILRLNCENHQVEIQVEDTGIGIAPESLPHIFERFYRVNQTRTEVKGSFGLGLNIAQQIVQAHGGQMTVTSFVGQGSTFRIMLPLEDGT</sequence>
<dbReference type="FunFam" id="3.30.565.10:FF:000049">
    <property type="entry name" value="Two-component sensor histidine kinase"/>
    <property type="match status" value="1"/>
</dbReference>
<dbReference type="InterPro" id="IPR003594">
    <property type="entry name" value="HATPase_dom"/>
</dbReference>
<evidence type="ECO:0000313" key="11">
    <source>
        <dbReference type="Proteomes" id="UP000320055"/>
    </source>
</evidence>
<dbReference type="PROSITE" id="PS50109">
    <property type="entry name" value="HIS_KIN"/>
    <property type="match status" value="1"/>
</dbReference>
<dbReference type="InterPro" id="IPR036890">
    <property type="entry name" value="HATPase_C_sf"/>
</dbReference>
<dbReference type="InterPro" id="IPR050736">
    <property type="entry name" value="Sensor_HK_Regulatory"/>
</dbReference>
<dbReference type="InterPro" id="IPR007891">
    <property type="entry name" value="CHASE3"/>
</dbReference>
<dbReference type="OrthoDB" id="9813151at2"/>
<evidence type="ECO:0000256" key="4">
    <source>
        <dbReference type="ARBA" id="ARBA00022679"/>
    </source>
</evidence>
<dbReference type="SMART" id="SM00388">
    <property type="entry name" value="HisKA"/>
    <property type="match status" value="1"/>
</dbReference>
<keyword evidence="6" id="KW-0902">Two-component regulatory system</keyword>
<evidence type="ECO:0000256" key="5">
    <source>
        <dbReference type="ARBA" id="ARBA00022777"/>
    </source>
</evidence>
<evidence type="ECO:0000256" key="2">
    <source>
        <dbReference type="ARBA" id="ARBA00012438"/>
    </source>
</evidence>
<evidence type="ECO:0000256" key="8">
    <source>
        <dbReference type="SAM" id="Phobius"/>
    </source>
</evidence>
<dbReference type="RefSeq" id="WP_144872357.1">
    <property type="nucleotide sequence ID" value="NZ_LR213982.1"/>
</dbReference>